<proteinExistence type="predicted"/>
<sequence>MVSFIFKTTTSLFKKRSIDSLSSITNDQ</sequence>
<evidence type="ECO:0000313" key="1">
    <source>
        <dbReference type="EMBL" id="JAD16623.1"/>
    </source>
</evidence>
<dbReference type="EMBL" id="GBRH01281272">
    <property type="protein sequence ID" value="JAD16623.1"/>
    <property type="molecule type" value="Transcribed_RNA"/>
</dbReference>
<protein>
    <submittedName>
        <fullName evidence="1">Uncharacterized protein</fullName>
    </submittedName>
</protein>
<accession>A0A0A8XV74</accession>
<reference evidence="1" key="2">
    <citation type="journal article" date="2015" name="Data Brief">
        <title>Shoot transcriptome of the giant reed, Arundo donax.</title>
        <authorList>
            <person name="Barrero R.A."/>
            <person name="Guerrero F.D."/>
            <person name="Moolhuijzen P."/>
            <person name="Goolsby J.A."/>
            <person name="Tidwell J."/>
            <person name="Bellgard S.E."/>
            <person name="Bellgard M.I."/>
        </authorList>
    </citation>
    <scope>NUCLEOTIDE SEQUENCE</scope>
    <source>
        <tissue evidence="1">Shoot tissue taken approximately 20 cm above the soil surface</tissue>
    </source>
</reference>
<organism evidence="1">
    <name type="scientific">Arundo donax</name>
    <name type="common">Giant reed</name>
    <name type="synonym">Donax arundinaceus</name>
    <dbReference type="NCBI Taxonomy" id="35708"/>
    <lineage>
        <taxon>Eukaryota</taxon>
        <taxon>Viridiplantae</taxon>
        <taxon>Streptophyta</taxon>
        <taxon>Embryophyta</taxon>
        <taxon>Tracheophyta</taxon>
        <taxon>Spermatophyta</taxon>
        <taxon>Magnoliopsida</taxon>
        <taxon>Liliopsida</taxon>
        <taxon>Poales</taxon>
        <taxon>Poaceae</taxon>
        <taxon>PACMAD clade</taxon>
        <taxon>Arundinoideae</taxon>
        <taxon>Arundineae</taxon>
        <taxon>Arundo</taxon>
    </lineage>
</organism>
<reference evidence="1" key="1">
    <citation type="submission" date="2014-09" db="EMBL/GenBank/DDBJ databases">
        <authorList>
            <person name="Magalhaes I.L.F."/>
            <person name="Oliveira U."/>
            <person name="Santos F.R."/>
            <person name="Vidigal T.H.D.A."/>
            <person name="Brescovit A.D."/>
            <person name="Santos A.J."/>
        </authorList>
    </citation>
    <scope>NUCLEOTIDE SEQUENCE</scope>
    <source>
        <tissue evidence="1">Shoot tissue taken approximately 20 cm above the soil surface</tissue>
    </source>
</reference>
<name>A0A0A8XV74_ARUDO</name>
<dbReference type="AlphaFoldDB" id="A0A0A8XV74"/>